<keyword evidence="10" id="KW-1185">Reference proteome</keyword>
<comment type="cofactor">
    <cofactor evidence="1 5 7">
        <name>pyridoxal 5'-phosphate</name>
        <dbReference type="ChEBI" id="CHEBI:597326"/>
    </cofactor>
</comment>
<keyword evidence="9" id="KW-0670">Pyruvate</keyword>
<dbReference type="SUPFAM" id="SSF53383">
    <property type="entry name" value="PLP-dependent transferases"/>
    <property type="match status" value="1"/>
</dbReference>
<dbReference type="InterPro" id="IPR015424">
    <property type="entry name" value="PyrdxlP-dep_Trfase"/>
</dbReference>
<evidence type="ECO:0000256" key="2">
    <source>
        <dbReference type="ARBA" id="ARBA00009236"/>
    </source>
</evidence>
<dbReference type="GO" id="GO:0008453">
    <property type="term" value="F:alanine-glyoxylate transaminase activity"/>
    <property type="evidence" value="ECO:0007669"/>
    <property type="project" value="TreeGrafter"/>
</dbReference>
<protein>
    <submittedName>
        <fullName evidence="9">Alanine-glyoxylate transaminase/serine-glyoxylate transaminase/serine-pyruvate transaminase</fullName>
    </submittedName>
</protein>
<feature type="modified residue" description="N6-(pyridoxal phosphate)lysine" evidence="5">
    <location>
        <position position="202"/>
    </location>
</feature>
<dbReference type="Gene3D" id="3.40.640.10">
    <property type="entry name" value="Type I PLP-dependent aspartate aminotransferase-like (Major domain)"/>
    <property type="match status" value="1"/>
</dbReference>
<gene>
    <name evidence="9" type="ORF">ATL17_1083</name>
</gene>
<dbReference type="OrthoDB" id="389074at2"/>
<evidence type="ECO:0000256" key="3">
    <source>
        <dbReference type="ARBA" id="ARBA00022898"/>
    </source>
</evidence>
<feature type="binding site" evidence="4">
    <location>
        <position position="351"/>
    </location>
    <ligand>
        <name>substrate</name>
    </ligand>
</feature>
<comment type="caution">
    <text evidence="9">The sequence shown here is derived from an EMBL/GenBank/DDBJ whole genome shotgun (WGS) entry which is preliminary data.</text>
</comment>
<dbReference type="InterPro" id="IPR015421">
    <property type="entry name" value="PyrdxlP-dep_Trfase_major"/>
</dbReference>
<reference evidence="9 10" key="1">
    <citation type="submission" date="2019-03" db="EMBL/GenBank/DDBJ databases">
        <title>Genomic Encyclopedia of Type Strains, Phase III (KMG-III): the genomes of soil and plant-associated and newly described type strains.</title>
        <authorList>
            <person name="Whitman W."/>
        </authorList>
    </citation>
    <scope>NUCLEOTIDE SEQUENCE [LARGE SCALE GENOMIC DNA]</scope>
    <source>
        <strain evidence="9 10">CGMCC 1.7002</strain>
    </source>
</reference>
<evidence type="ECO:0000313" key="10">
    <source>
        <dbReference type="Proteomes" id="UP000295391"/>
    </source>
</evidence>
<keyword evidence="3 5" id="KW-0663">Pyridoxal phosphate</keyword>
<evidence type="ECO:0000256" key="5">
    <source>
        <dbReference type="PIRSR" id="PIRSR000524-50"/>
    </source>
</evidence>
<evidence type="ECO:0000256" key="7">
    <source>
        <dbReference type="RuleBase" id="RU004504"/>
    </source>
</evidence>
<evidence type="ECO:0000256" key="1">
    <source>
        <dbReference type="ARBA" id="ARBA00001933"/>
    </source>
</evidence>
<dbReference type="PANTHER" id="PTHR21152:SF40">
    <property type="entry name" value="ALANINE--GLYOXYLATE AMINOTRANSFERASE"/>
    <property type="match status" value="1"/>
</dbReference>
<dbReference type="Gene3D" id="3.90.1150.10">
    <property type="entry name" value="Aspartate Aminotransferase, domain 1"/>
    <property type="match status" value="1"/>
</dbReference>
<dbReference type="Proteomes" id="UP000295391">
    <property type="component" value="Unassembled WGS sequence"/>
</dbReference>
<dbReference type="PANTHER" id="PTHR21152">
    <property type="entry name" value="AMINOTRANSFERASE CLASS V"/>
    <property type="match status" value="1"/>
</dbReference>
<dbReference type="GO" id="GO:0019265">
    <property type="term" value="P:glycine biosynthetic process, by transamination of glyoxylate"/>
    <property type="evidence" value="ECO:0007669"/>
    <property type="project" value="TreeGrafter"/>
</dbReference>
<dbReference type="Pfam" id="PF00266">
    <property type="entry name" value="Aminotran_5"/>
    <property type="match status" value="1"/>
</dbReference>
<dbReference type="PIRSF" id="PIRSF000524">
    <property type="entry name" value="SPT"/>
    <property type="match status" value="1"/>
</dbReference>
<dbReference type="InterPro" id="IPR020578">
    <property type="entry name" value="Aminotrans_V_PyrdxlP_BS"/>
</dbReference>
<evidence type="ECO:0000313" key="9">
    <source>
        <dbReference type="EMBL" id="TDQ67076.1"/>
    </source>
</evidence>
<dbReference type="InterPro" id="IPR015422">
    <property type="entry name" value="PyrdxlP-dep_Trfase_small"/>
</dbReference>
<dbReference type="PROSITE" id="PS00595">
    <property type="entry name" value="AA_TRANSFER_CLASS_5"/>
    <property type="match status" value="1"/>
</dbReference>
<dbReference type="AlphaFoldDB" id="A0A4R6VW83"/>
<dbReference type="EMBL" id="SNYR01000001">
    <property type="protein sequence ID" value="TDQ67076.1"/>
    <property type="molecule type" value="Genomic_DNA"/>
</dbReference>
<evidence type="ECO:0000259" key="8">
    <source>
        <dbReference type="Pfam" id="PF00266"/>
    </source>
</evidence>
<dbReference type="InterPro" id="IPR000192">
    <property type="entry name" value="Aminotrans_V_dom"/>
</dbReference>
<dbReference type="GO" id="GO:0004760">
    <property type="term" value="F:L-serine-pyruvate transaminase activity"/>
    <property type="evidence" value="ECO:0007669"/>
    <property type="project" value="TreeGrafter"/>
</dbReference>
<accession>A0A4R6VW83</accession>
<organism evidence="9 10">
    <name type="scientific">Maritalea mobilis</name>
    <dbReference type="NCBI Taxonomy" id="483324"/>
    <lineage>
        <taxon>Bacteria</taxon>
        <taxon>Pseudomonadati</taxon>
        <taxon>Pseudomonadota</taxon>
        <taxon>Alphaproteobacteria</taxon>
        <taxon>Hyphomicrobiales</taxon>
        <taxon>Devosiaceae</taxon>
        <taxon>Maritalea</taxon>
    </lineage>
</organism>
<name>A0A4R6VW83_9HYPH</name>
<evidence type="ECO:0000256" key="4">
    <source>
        <dbReference type="PIRSR" id="PIRSR000524-1"/>
    </source>
</evidence>
<feature type="domain" description="Aminotransferase class V" evidence="8">
    <location>
        <begin position="15"/>
        <end position="328"/>
    </location>
</feature>
<sequence>MSQSASLKIGRTFLHTPGPTYIPQSVRNAMQRQSYDLADQTFFDICNRCVEALKPIFGTRHNVFIYAANGHGAWDAVAQNLFTEGDQVLLVNNGGFSYWWGEHLSTLGVKVHSVGQGTHAAAGIDAIQRALADDKSKKIKAVLVAQIDTASSIKADVPAIRRVMDALDHNALLLADVVASLGTMPFEMDAWGVDVAFSASQKAMMGPAGLAMVAVSQKAMDVAAANPVKSVYWNWVMRHGADNYTQFGGTAPQHGIFGLEAALERLNQEGLAVAQQRHDRLAAAVHAAVACWAAPGAMAFNVNAPQDRANSVTTILTPEGFASEQLRNYARSELNLVLAGGLGPLSNKAIRIGHMGDLNEAMILGCLAATEVAMHKFDLPFESGLDAAVKALA</sequence>
<proteinExistence type="inferred from homology"/>
<evidence type="ECO:0000256" key="6">
    <source>
        <dbReference type="RuleBase" id="RU004075"/>
    </source>
</evidence>
<comment type="similarity">
    <text evidence="2 6">Belongs to the class-V pyridoxal-phosphate-dependent aminotransferase family.</text>
</comment>
<dbReference type="InterPro" id="IPR024169">
    <property type="entry name" value="SP_NH2Trfase/AEP_transaminase"/>
</dbReference>